<evidence type="ECO:0000313" key="2">
    <source>
        <dbReference type="EMBL" id="CAG5010841.1"/>
    </source>
</evidence>
<dbReference type="EMBL" id="CAJQZP010001037">
    <property type="protein sequence ID" value="CAG5010841.1"/>
    <property type="molecule type" value="Genomic_DNA"/>
</dbReference>
<feature type="compositionally biased region" description="Low complexity" evidence="1">
    <location>
        <begin position="1"/>
        <end position="13"/>
    </location>
</feature>
<feature type="region of interest" description="Disordered" evidence="1">
    <location>
        <begin position="1"/>
        <end position="37"/>
    </location>
</feature>
<gene>
    <name evidence="2" type="ORF">PAPOLLO_LOCUS15475</name>
</gene>
<organism evidence="2 3">
    <name type="scientific">Parnassius apollo</name>
    <name type="common">Apollo butterfly</name>
    <name type="synonym">Papilio apollo</name>
    <dbReference type="NCBI Taxonomy" id="110799"/>
    <lineage>
        <taxon>Eukaryota</taxon>
        <taxon>Metazoa</taxon>
        <taxon>Ecdysozoa</taxon>
        <taxon>Arthropoda</taxon>
        <taxon>Hexapoda</taxon>
        <taxon>Insecta</taxon>
        <taxon>Pterygota</taxon>
        <taxon>Neoptera</taxon>
        <taxon>Endopterygota</taxon>
        <taxon>Lepidoptera</taxon>
        <taxon>Glossata</taxon>
        <taxon>Ditrysia</taxon>
        <taxon>Papilionoidea</taxon>
        <taxon>Papilionidae</taxon>
        <taxon>Parnassiinae</taxon>
        <taxon>Parnassini</taxon>
        <taxon>Parnassius</taxon>
        <taxon>Parnassius</taxon>
    </lineage>
</organism>
<evidence type="ECO:0000256" key="1">
    <source>
        <dbReference type="SAM" id="MobiDB-lite"/>
    </source>
</evidence>
<proteinExistence type="predicted"/>
<accession>A0A8S3X9G1</accession>
<name>A0A8S3X9G1_PARAO</name>
<dbReference type="Proteomes" id="UP000691718">
    <property type="component" value="Unassembled WGS sequence"/>
</dbReference>
<protein>
    <submittedName>
        <fullName evidence="2">(apollo) hypothetical protein</fullName>
    </submittedName>
</protein>
<keyword evidence="3" id="KW-1185">Reference proteome</keyword>
<evidence type="ECO:0000313" key="3">
    <source>
        <dbReference type="Proteomes" id="UP000691718"/>
    </source>
</evidence>
<dbReference type="OrthoDB" id="10045204at2759"/>
<reference evidence="2" key="1">
    <citation type="submission" date="2021-04" db="EMBL/GenBank/DDBJ databases">
        <authorList>
            <person name="Tunstrom K."/>
        </authorList>
    </citation>
    <scope>NUCLEOTIDE SEQUENCE</scope>
</reference>
<dbReference type="AlphaFoldDB" id="A0A8S3X9G1"/>
<sequence length="207" mass="22181">MAARCGAAQAAAREPPPVPVAGTRPAHAATEKDDKTSLWKKMKSITKEDLDSFDGPERLDIYRFESESATLMARGVPPTQLERVVRRSARPAARLLGELLAAPRLLAALPAALLVVMLRTALTPVRDTVVGFVQTLSDFVLKPALALSFNALLQPVLVCAGQATRALREALQPLTLALADAADPPARLLAALRLVHVERHCHCAHAV</sequence>
<comment type="caution">
    <text evidence="2">The sequence shown here is derived from an EMBL/GenBank/DDBJ whole genome shotgun (WGS) entry which is preliminary data.</text>
</comment>